<dbReference type="Pfam" id="PF06133">
    <property type="entry name" value="Com_YlbF"/>
    <property type="match status" value="1"/>
</dbReference>
<dbReference type="AlphaFoldDB" id="A0A172QAL1"/>
<dbReference type="PANTHER" id="PTHR38448">
    <property type="entry name" value="REGULATORY PROTEIN YLBF-RELATED"/>
    <property type="match status" value="1"/>
</dbReference>
<sequence>MRQFEESVEKLLAAVRKHDSVQAFQKAEQHVKELPELERLAHKMKAYQQDAVLFQKIEKDQAASQAGYKADELEQELSRLPVVQDYREKMQDASDLLQYITKTLEEKINKELIDDK</sequence>
<dbReference type="InterPro" id="IPR016783">
    <property type="entry name" value="Biofilm_formation_YmcA"/>
</dbReference>
<evidence type="ECO:0000313" key="2">
    <source>
        <dbReference type="Proteomes" id="UP000077317"/>
    </source>
</evidence>
<accession>A0A172QAL1</accession>
<proteinExistence type="predicted"/>
<organism evidence="1 2">
    <name type="scientific">Streptococcus pantholopis</name>
    <dbReference type="NCBI Taxonomy" id="1811193"/>
    <lineage>
        <taxon>Bacteria</taxon>
        <taxon>Bacillati</taxon>
        <taxon>Bacillota</taxon>
        <taxon>Bacilli</taxon>
        <taxon>Lactobacillales</taxon>
        <taxon>Streptococcaceae</taxon>
        <taxon>Streptococcus</taxon>
    </lineage>
</organism>
<protein>
    <recommendedName>
        <fullName evidence="3">Cell fate regulator YmcA, YheA/YmcA/DUF963 family (Controls sporulation, competence, biofilm development)</fullName>
    </recommendedName>
</protein>
<reference evidence="1 2" key="1">
    <citation type="journal article" date="2016" name="Int. J. Syst. Evol. Microbiol.">
        <title>Streptococcuspantholopis sp. nov., isolated from faeces of the Tibetan antelope (Pantholops hodgsonii).</title>
        <authorList>
            <person name="Bai X."/>
            <person name="Xiong Y."/>
            <person name="Lu S."/>
            <person name="Jin D."/>
            <person name="Lai X."/>
            <person name="Yang J."/>
            <person name="Niu L."/>
            <person name="Hu S."/>
            <person name="Meng X."/>
            <person name="Pu J."/>
            <person name="Ye C."/>
            <person name="Xu J."/>
        </authorList>
    </citation>
    <scope>NUCLEOTIDE SEQUENCE [LARGE SCALE GENOMIC DNA]</scope>
    <source>
        <strain evidence="1 2">TA 26</strain>
    </source>
</reference>
<dbReference type="InterPro" id="IPR052767">
    <property type="entry name" value="Bact_com_dev_regulator"/>
</dbReference>
<dbReference type="EMBL" id="CP014699">
    <property type="protein sequence ID" value="AND80491.1"/>
    <property type="molecule type" value="Genomic_DNA"/>
</dbReference>
<dbReference type="Gene3D" id="1.20.1500.10">
    <property type="entry name" value="YheA/YmcA-like"/>
    <property type="match status" value="1"/>
</dbReference>
<dbReference type="KEGG" id="spat:A0O21_09325"/>
<evidence type="ECO:0008006" key="3">
    <source>
        <dbReference type="Google" id="ProtNLM"/>
    </source>
</evidence>
<dbReference type="InterPro" id="IPR023378">
    <property type="entry name" value="YheA/YmcA-like_dom_sf"/>
</dbReference>
<dbReference type="STRING" id="1811193.A0O21_09325"/>
<reference evidence="2" key="2">
    <citation type="submission" date="2016-03" db="EMBL/GenBank/DDBJ databases">
        <title>Streptococcus antelopensis sp. nov., isolated from the feces of the Tibetan antelope (Pantholops hodgsonii) in Hoh Xil National Nature Reserve, Qinghai, China.</title>
        <authorList>
            <person name="Bai X."/>
        </authorList>
    </citation>
    <scope>NUCLEOTIDE SEQUENCE [LARGE SCALE GENOMIC DNA]</scope>
    <source>
        <strain evidence="2">TA 26</strain>
    </source>
</reference>
<evidence type="ECO:0000313" key="1">
    <source>
        <dbReference type="EMBL" id="AND80491.1"/>
    </source>
</evidence>
<name>A0A172QAL1_9STRE</name>
<gene>
    <name evidence="1" type="ORF">A0O21_09325</name>
</gene>
<dbReference type="InterPro" id="IPR010368">
    <property type="entry name" value="Com_YlbF"/>
</dbReference>
<dbReference type="SUPFAM" id="SSF158622">
    <property type="entry name" value="YheA/YmcA-like"/>
    <property type="match status" value="1"/>
</dbReference>
<dbReference type="OrthoDB" id="2243283at2"/>
<dbReference type="RefSeq" id="WP_067065285.1">
    <property type="nucleotide sequence ID" value="NZ_CP014699.1"/>
</dbReference>
<dbReference type="PIRSF" id="PIRSF021287">
    <property type="entry name" value="Biofilm_formation_YmcA"/>
    <property type="match status" value="1"/>
</dbReference>
<dbReference type="PANTHER" id="PTHR38448:SF1">
    <property type="entry name" value="YLBF FAMILY REGULATOR"/>
    <property type="match status" value="1"/>
</dbReference>
<keyword evidence="2" id="KW-1185">Reference proteome</keyword>
<dbReference type="Proteomes" id="UP000077317">
    <property type="component" value="Chromosome"/>
</dbReference>